<dbReference type="EMBL" id="CAFABA010000033">
    <property type="protein sequence ID" value="CAB4826339.1"/>
    <property type="molecule type" value="Genomic_DNA"/>
</dbReference>
<feature type="compositionally biased region" description="Basic and acidic residues" evidence="1">
    <location>
        <begin position="1"/>
        <end position="10"/>
    </location>
</feature>
<evidence type="ECO:0000313" key="3">
    <source>
        <dbReference type="EMBL" id="CAB4826339.1"/>
    </source>
</evidence>
<accession>A0A6J6VBD4</accession>
<dbReference type="EMBL" id="CAEZYR010000168">
    <property type="protein sequence ID" value="CAB4769074.1"/>
    <property type="molecule type" value="Genomic_DNA"/>
</dbReference>
<reference evidence="2" key="1">
    <citation type="submission" date="2020-05" db="EMBL/GenBank/DDBJ databases">
        <authorList>
            <person name="Chiriac C."/>
            <person name="Salcher M."/>
            <person name="Ghai R."/>
            <person name="Kavagutti S V."/>
        </authorList>
    </citation>
    <scope>NUCLEOTIDE SEQUENCE</scope>
</reference>
<evidence type="ECO:0000313" key="5">
    <source>
        <dbReference type="EMBL" id="CAB5007383.1"/>
    </source>
</evidence>
<evidence type="ECO:0000256" key="1">
    <source>
        <dbReference type="SAM" id="MobiDB-lite"/>
    </source>
</evidence>
<feature type="region of interest" description="Disordered" evidence="1">
    <location>
        <begin position="1"/>
        <end position="28"/>
    </location>
</feature>
<dbReference type="EMBL" id="CAFBOS010000141">
    <property type="protein sequence ID" value="CAB5007383.1"/>
    <property type="molecule type" value="Genomic_DNA"/>
</dbReference>
<proteinExistence type="predicted"/>
<evidence type="ECO:0000313" key="4">
    <source>
        <dbReference type="EMBL" id="CAB4908670.1"/>
    </source>
</evidence>
<dbReference type="EMBL" id="CAFBMH010000042">
    <property type="protein sequence ID" value="CAB4908670.1"/>
    <property type="molecule type" value="Genomic_DNA"/>
</dbReference>
<organism evidence="2">
    <name type="scientific">freshwater metagenome</name>
    <dbReference type="NCBI Taxonomy" id="449393"/>
    <lineage>
        <taxon>unclassified sequences</taxon>
        <taxon>metagenomes</taxon>
        <taxon>ecological metagenomes</taxon>
    </lineage>
</organism>
<sequence>MRNRRAEDTLKTNTPDELMEEEAGPMLHRDHTTSRVLEQLVTETALQDNHYPLKITHVRLRVREIERRRNTRRAERSTNRRTTAT</sequence>
<name>A0A6J6VBD4_9ZZZZ</name>
<gene>
    <name evidence="2" type="ORF">UFOPK2754_02992</name>
    <name evidence="3" type="ORF">UFOPK3139_01055</name>
    <name evidence="4" type="ORF">UFOPK3543_01335</name>
    <name evidence="5" type="ORF">UFOPK3967_02048</name>
</gene>
<protein>
    <submittedName>
        <fullName evidence="2">Unannotated protein</fullName>
    </submittedName>
</protein>
<evidence type="ECO:0000313" key="2">
    <source>
        <dbReference type="EMBL" id="CAB4769074.1"/>
    </source>
</evidence>
<dbReference type="AlphaFoldDB" id="A0A6J6VBD4"/>